<evidence type="ECO:0000313" key="2">
    <source>
        <dbReference type="Proteomes" id="UP000256964"/>
    </source>
</evidence>
<dbReference type="Proteomes" id="UP000256964">
    <property type="component" value="Unassembled WGS sequence"/>
</dbReference>
<gene>
    <name evidence="1" type="ORF">OH76DRAFT_1299103</name>
</gene>
<feature type="non-terminal residue" evidence="1">
    <location>
        <position position="1"/>
    </location>
</feature>
<protein>
    <submittedName>
        <fullName evidence="1">Uncharacterized protein</fullName>
    </submittedName>
</protein>
<keyword evidence="2" id="KW-1185">Reference proteome</keyword>
<dbReference type="EMBL" id="KZ857534">
    <property type="protein sequence ID" value="RDX40844.1"/>
    <property type="molecule type" value="Genomic_DNA"/>
</dbReference>
<dbReference type="OrthoDB" id="2757640at2759"/>
<organism evidence="1 2">
    <name type="scientific">Lentinus brumalis</name>
    <dbReference type="NCBI Taxonomy" id="2498619"/>
    <lineage>
        <taxon>Eukaryota</taxon>
        <taxon>Fungi</taxon>
        <taxon>Dikarya</taxon>
        <taxon>Basidiomycota</taxon>
        <taxon>Agaricomycotina</taxon>
        <taxon>Agaricomycetes</taxon>
        <taxon>Polyporales</taxon>
        <taxon>Polyporaceae</taxon>
        <taxon>Lentinus</taxon>
    </lineage>
</organism>
<reference evidence="1 2" key="1">
    <citation type="journal article" date="2018" name="Biotechnol. Biofuels">
        <title>Integrative visual omics of the white-rot fungus Polyporus brumalis exposes the biotechnological potential of its oxidative enzymes for delignifying raw plant biomass.</title>
        <authorList>
            <person name="Miyauchi S."/>
            <person name="Rancon A."/>
            <person name="Drula E."/>
            <person name="Hage H."/>
            <person name="Chaduli D."/>
            <person name="Favel A."/>
            <person name="Grisel S."/>
            <person name="Henrissat B."/>
            <person name="Herpoel-Gimbert I."/>
            <person name="Ruiz-Duenas F.J."/>
            <person name="Chevret D."/>
            <person name="Hainaut M."/>
            <person name="Lin J."/>
            <person name="Wang M."/>
            <person name="Pangilinan J."/>
            <person name="Lipzen A."/>
            <person name="Lesage-Meessen L."/>
            <person name="Navarro D."/>
            <person name="Riley R."/>
            <person name="Grigoriev I.V."/>
            <person name="Zhou S."/>
            <person name="Raouche S."/>
            <person name="Rosso M.N."/>
        </authorList>
    </citation>
    <scope>NUCLEOTIDE SEQUENCE [LARGE SCALE GENOMIC DNA]</scope>
    <source>
        <strain evidence="1 2">BRFM 1820</strain>
    </source>
</reference>
<proteinExistence type="predicted"/>
<dbReference type="AlphaFoldDB" id="A0A371CKN0"/>
<accession>A0A371CKN0</accession>
<sequence length="126" mass="14031">KALREAVKPTKSLLPGESPGYDCERSAADFSQCKFFCDTVWNTHRKSKRGITTVGQVIGRRGRKPRGTNTDAHAFLENVDGAPAGAREYEVARQWAHDILDICIGLGVNLPGSWKDVDIRIRQLCY</sequence>
<evidence type="ECO:0000313" key="1">
    <source>
        <dbReference type="EMBL" id="RDX40844.1"/>
    </source>
</evidence>
<name>A0A371CKN0_9APHY</name>
<feature type="non-terminal residue" evidence="1">
    <location>
        <position position="126"/>
    </location>
</feature>
<dbReference type="STRING" id="139420.A0A371CKN0"/>